<accession>A0A8E1UPD7</accession>
<dbReference type="RefSeq" id="WP_053399307.1">
    <property type="nucleotide sequence ID" value="NZ_DAWCKJ010000071.1"/>
</dbReference>
<proteinExistence type="predicted"/>
<dbReference type="PANTHER" id="PTHR43581:SF4">
    <property type="entry name" value="ATP_GTP PHOSPHATASE"/>
    <property type="match status" value="1"/>
</dbReference>
<protein>
    <recommendedName>
        <fullName evidence="3">ATP-binding protein</fullName>
    </recommendedName>
</protein>
<reference evidence="1 2" key="1">
    <citation type="submission" date="2015-06" db="EMBL/GenBank/DDBJ databases">
        <title>Prevotella sp. 109, sp. nov., a novel member of the family Prevotellaceae isolated from human faeces.</title>
        <authorList>
            <person name="Shkoporov A.N."/>
            <person name="Chaplin A.V."/>
            <person name="Kafarskaia L.I."/>
            <person name="Efimov B.A."/>
        </authorList>
    </citation>
    <scope>NUCLEOTIDE SEQUENCE [LARGE SCALE GENOMIC DNA]</scope>
    <source>
        <strain evidence="1 2">109</strain>
    </source>
</reference>
<dbReference type="PANTHER" id="PTHR43581">
    <property type="entry name" value="ATP/GTP PHOSPHATASE"/>
    <property type="match status" value="1"/>
</dbReference>
<comment type="caution">
    <text evidence="1">The sequence shown here is derived from an EMBL/GenBank/DDBJ whole genome shotgun (WGS) entry which is preliminary data.</text>
</comment>
<organism evidence="1 2">
    <name type="scientific">Xylanibacter rarus</name>
    <dbReference type="NCBI Taxonomy" id="1676614"/>
    <lineage>
        <taxon>Bacteria</taxon>
        <taxon>Pseudomonadati</taxon>
        <taxon>Bacteroidota</taxon>
        <taxon>Bacteroidia</taxon>
        <taxon>Bacteroidales</taxon>
        <taxon>Prevotellaceae</taxon>
        <taxon>Xylanibacter</taxon>
    </lineage>
</organism>
<dbReference type="Gene3D" id="3.40.50.300">
    <property type="entry name" value="P-loop containing nucleotide triphosphate hydrolases"/>
    <property type="match status" value="1"/>
</dbReference>
<name>A0A8E1UPD7_9BACT</name>
<dbReference type="OrthoDB" id="1098190at2"/>
<dbReference type="Proteomes" id="UP000036951">
    <property type="component" value="Unassembled WGS sequence"/>
</dbReference>
<sequence>MQNTEILSIKNFGPINNAVVRISKITVMIGEQGAGKSCVAKLYSLFSWLEKALMRHVLTERYVTQYSRFRKTYAAYNGINGYFRPDTELRFDGFHYSFVYENEKLSIIENNQDGNLFNIAKVMYVPAERNVLGSVEHPTRLRELSDPMMTFLDEYDKAKNDIKSGYKMPFGEVDFEYDKLNDIPKLKHKNYEIKLSEASSGFQSALPLLLVSENLSNIVRDNSAKAELSDKERKALQKEVNLILSDNTLSDDVKMASLRMVSSKYRYSRFVNVVEEMELNLFPDSQKNVLYELVADAYKLNENRLVMTTHSPYVINYLTLSVKAKQLAKRAEGLEDILKRIYDVVPMSGMINADDLIIYELHDGTVEQLKDYEGLPSDDNYLNIKLRDTNSVFDDLLEIEEDLDSYDERKSD</sequence>
<dbReference type="InterPro" id="IPR027417">
    <property type="entry name" value="P-loop_NTPase"/>
</dbReference>
<evidence type="ECO:0000313" key="2">
    <source>
        <dbReference type="Proteomes" id="UP000036951"/>
    </source>
</evidence>
<dbReference type="AlphaFoldDB" id="A0A8E1UPD7"/>
<evidence type="ECO:0000313" key="1">
    <source>
        <dbReference type="EMBL" id="KOO65778.1"/>
    </source>
</evidence>
<gene>
    <name evidence="1" type="ORF">ACU52_14385</name>
</gene>
<evidence type="ECO:0008006" key="3">
    <source>
        <dbReference type="Google" id="ProtNLM"/>
    </source>
</evidence>
<keyword evidence="2" id="KW-1185">Reference proteome</keyword>
<dbReference type="InterPro" id="IPR051396">
    <property type="entry name" value="Bact_Antivir_Def_Nuclease"/>
</dbReference>
<dbReference type="EMBL" id="LFQU01000060">
    <property type="protein sequence ID" value="KOO65778.1"/>
    <property type="molecule type" value="Genomic_DNA"/>
</dbReference>